<evidence type="ECO:0000313" key="2">
    <source>
        <dbReference type="EMBL" id="OXB02134.1"/>
    </source>
</evidence>
<feature type="transmembrane region" description="Helical" evidence="1">
    <location>
        <begin position="12"/>
        <end position="32"/>
    </location>
</feature>
<sequence>MIIIKSKFKILPIVLISYLSALPFLAVYLCFISLKENIILVVLFLLFVVVFWLTILKTRANRITMYEDGILVKRYFGLGKSKVYKYAELDGFGTLFESGKGSVYESVFILEEGKRVGCISSFYHSNFDALKLNLKKNLVDLVEMENTLKSANT</sequence>
<dbReference type="EMBL" id="MUHA01000005">
    <property type="protein sequence ID" value="OXB02134.1"/>
    <property type="molecule type" value="Genomic_DNA"/>
</dbReference>
<evidence type="ECO:0000313" key="3">
    <source>
        <dbReference type="Proteomes" id="UP000198336"/>
    </source>
</evidence>
<dbReference type="AlphaFoldDB" id="A0A226I5R2"/>
<keyword evidence="1" id="KW-0472">Membrane</keyword>
<name>A0A226I5R2_9FLAO</name>
<accession>A0A226I5R2</accession>
<keyword evidence="1" id="KW-1133">Transmembrane helix</keyword>
<dbReference type="Proteomes" id="UP000198336">
    <property type="component" value="Unassembled WGS sequence"/>
</dbReference>
<protein>
    <submittedName>
        <fullName evidence="2">Uncharacterized protein</fullName>
    </submittedName>
</protein>
<reference evidence="2 3" key="1">
    <citation type="submission" date="2016-11" db="EMBL/GenBank/DDBJ databases">
        <title>Whole genomes of Flavobacteriaceae.</title>
        <authorList>
            <person name="Stine C."/>
            <person name="Li C."/>
            <person name="Tadesse D."/>
        </authorList>
    </citation>
    <scope>NUCLEOTIDE SEQUENCE [LARGE SCALE GENOMIC DNA]</scope>
    <source>
        <strain evidence="2 3">CCUG 59446</strain>
    </source>
</reference>
<gene>
    <name evidence="2" type="ORF">B0A75_03690</name>
</gene>
<feature type="transmembrane region" description="Helical" evidence="1">
    <location>
        <begin position="38"/>
        <end position="56"/>
    </location>
</feature>
<comment type="caution">
    <text evidence="2">The sequence shown here is derived from an EMBL/GenBank/DDBJ whole genome shotgun (WGS) entry which is preliminary data.</text>
</comment>
<keyword evidence="3" id="KW-1185">Reference proteome</keyword>
<proteinExistence type="predicted"/>
<organism evidence="2 3">
    <name type="scientific">Flavobacterium oncorhynchi</name>
    <dbReference type="NCBI Taxonomy" id="728056"/>
    <lineage>
        <taxon>Bacteria</taxon>
        <taxon>Pseudomonadati</taxon>
        <taxon>Bacteroidota</taxon>
        <taxon>Flavobacteriia</taxon>
        <taxon>Flavobacteriales</taxon>
        <taxon>Flavobacteriaceae</taxon>
        <taxon>Flavobacterium</taxon>
    </lineage>
</organism>
<keyword evidence="1" id="KW-0812">Transmembrane</keyword>
<evidence type="ECO:0000256" key="1">
    <source>
        <dbReference type="SAM" id="Phobius"/>
    </source>
</evidence>